<dbReference type="RefSeq" id="WP_046953286.1">
    <property type="nucleotide sequence ID" value="NZ_CP031238.1"/>
</dbReference>
<dbReference type="GO" id="GO:0004519">
    <property type="term" value="F:endonuclease activity"/>
    <property type="evidence" value="ECO:0007669"/>
    <property type="project" value="UniProtKB-KW"/>
</dbReference>
<evidence type="ECO:0000313" key="2">
    <source>
        <dbReference type="Proteomes" id="UP000034750"/>
    </source>
</evidence>
<dbReference type="AlphaFoldDB" id="A0A0M3G8F3"/>
<keyword evidence="1" id="KW-0540">Nuclease</keyword>
<organism evidence="1 2">
    <name type="scientific">Haemophilus haemolyticus</name>
    <dbReference type="NCBI Taxonomy" id="726"/>
    <lineage>
        <taxon>Bacteria</taxon>
        <taxon>Pseudomonadati</taxon>
        <taxon>Pseudomonadota</taxon>
        <taxon>Gammaproteobacteria</taxon>
        <taxon>Pasteurellales</taxon>
        <taxon>Pasteurellaceae</taxon>
        <taxon>Haemophilus</taxon>
    </lineage>
</organism>
<protein>
    <submittedName>
        <fullName evidence="1">Restriction endonuclease NlaIII</fullName>
    </submittedName>
</protein>
<dbReference type="Pfam" id="PF05315">
    <property type="entry name" value="ICEA"/>
    <property type="match status" value="1"/>
</dbReference>
<comment type="caution">
    <text evidence="1">The sequence shown here is derived from an EMBL/GenBank/DDBJ whole genome shotgun (WGS) entry which is preliminary data.</text>
</comment>
<name>A0A0M3G8F3_HAEHA</name>
<dbReference type="PATRIC" id="fig|726.54.peg.1215"/>
<sequence length="230" mass="26485">MKITKTELFLRLAKPNEQGISRWVNVSEFVGEYKDLKLGNGGSWCRASSPLARDYIVEFDKSRTSGNSIDAIRLNGFNQEKHFKQHIRKDIKDTFKTKNCVMLGINGKSENTKIEIDHKDGRKNDHRVSDTKTQKLEDFQPLCKAANDAKRQICKECKATNKRWSAKNILGNPYAFYQGDENYSEELGCVGCYQYDPVEYRKSSVKRISAEAAKHTSDYIFNKLYSEENE</sequence>
<gene>
    <name evidence="1" type="ORF">AAX18_06105</name>
</gene>
<keyword evidence="1" id="KW-0255">Endonuclease</keyword>
<dbReference type="EMBL" id="LCTK01000029">
    <property type="protein sequence ID" value="KKZ58399.1"/>
    <property type="molecule type" value="Genomic_DNA"/>
</dbReference>
<dbReference type="InterPro" id="IPR007979">
    <property type="entry name" value="NlaIII/ICEA1"/>
</dbReference>
<keyword evidence="1" id="KW-0378">Hydrolase</keyword>
<proteinExistence type="predicted"/>
<reference evidence="1 2" key="1">
    <citation type="submission" date="2015-05" db="EMBL/GenBank/DDBJ databases">
        <title>Comparative analyses of the lipooligosaccharides from nottypeable Haemophilus influenzae and Haemophilus haemolyticus.</title>
        <authorList>
            <person name="Post D.M.B."/>
            <person name="Ketterer M.R."/>
            <person name="Coffin J.E."/>
            <person name="Reinders L.M."/>
            <person name="Munson R.S.Jr."/>
            <person name="Bair T.B."/>
            <person name="Murphy T.F."/>
            <person name="Foster E."/>
            <person name="Gibson B.W."/>
            <person name="Apicella M.A."/>
        </authorList>
    </citation>
    <scope>NUCLEOTIDE SEQUENCE [LARGE SCALE GENOMIC DNA]</scope>
    <source>
        <strain evidence="1 2">11P18</strain>
    </source>
</reference>
<dbReference type="Proteomes" id="UP000034750">
    <property type="component" value="Unassembled WGS sequence"/>
</dbReference>
<evidence type="ECO:0000313" key="1">
    <source>
        <dbReference type="EMBL" id="KKZ58399.1"/>
    </source>
</evidence>
<accession>A0A0M3G8F3</accession>